<keyword evidence="2" id="KW-1133">Transmembrane helix</keyword>
<feature type="transmembrane region" description="Helical" evidence="2">
    <location>
        <begin position="132"/>
        <end position="154"/>
    </location>
</feature>
<keyword evidence="2" id="KW-0812">Transmembrane</keyword>
<dbReference type="RefSeq" id="XP_025379017.1">
    <property type="nucleotide sequence ID" value="XM_025521149.1"/>
</dbReference>
<feature type="transmembrane region" description="Helical" evidence="2">
    <location>
        <begin position="318"/>
        <end position="341"/>
    </location>
</feature>
<protein>
    <submittedName>
        <fullName evidence="3">Uncharacterized protein</fullName>
    </submittedName>
</protein>
<accession>A0A316YR96</accession>
<feature type="transmembrane region" description="Helical" evidence="2">
    <location>
        <begin position="229"/>
        <end position="253"/>
    </location>
</feature>
<feature type="compositionally biased region" description="Polar residues" evidence="1">
    <location>
        <begin position="365"/>
        <end position="375"/>
    </location>
</feature>
<sequence length="375" mass="39389">MSLLSSCVLPARNRSTRGNAWRPTPVLRPDGCNLNAMREKSVADIGDGDGDGDDNEEDDEVKPPKMLATILAPIANLNALLLSTPVHAGLFPYALLPTLHAARISLLHRALSEKAWEATSDDVRRTRGKPTWAYNIVGFLVMCWGGSLINNVILTSTPPFLLSIHPFINYVSVHLLLSVVLSLFPSLTPPLYLVDTSLPLLDGCLRTQAVVVSLDMVARSPNAAVRSSLLIQLIAGVVGSTGGGQLAGTLGLLNPAGWTLSTPPLLGARSVLPIIDIYAAFFATAAFGLTTASNAAYEPWMARLHAGKTGPILSPAGGRALATLIFAAAFAYRALMLHWVAAPPAATTSKKTRAVNGSAGANGHPKTSSRAKAAA</sequence>
<dbReference type="Proteomes" id="UP000245768">
    <property type="component" value="Unassembled WGS sequence"/>
</dbReference>
<organism evidence="3 4">
    <name type="scientific">Acaromyces ingoldii</name>
    <dbReference type="NCBI Taxonomy" id="215250"/>
    <lineage>
        <taxon>Eukaryota</taxon>
        <taxon>Fungi</taxon>
        <taxon>Dikarya</taxon>
        <taxon>Basidiomycota</taxon>
        <taxon>Ustilaginomycotina</taxon>
        <taxon>Exobasidiomycetes</taxon>
        <taxon>Exobasidiales</taxon>
        <taxon>Cryptobasidiaceae</taxon>
        <taxon>Acaromyces</taxon>
    </lineage>
</organism>
<evidence type="ECO:0000256" key="2">
    <source>
        <dbReference type="SAM" id="Phobius"/>
    </source>
</evidence>
<dbReference type="EMBL" id="KZ819635">
    <property type="protein sequence ID" value="PWN91819.1"/>
    <property type="molecule type" value="Genomic_DNA"/>
</dbReference>
<dbReference type="OrthoDB" id="2520628at2759"/>
<name>A0A316YR96_9BASI</name>
<keyword evidence="2" id="KW-0472">Membrane</keyword>
<feature type="transmembrane region" description="Helical" evidence="2">
    <location>
        <begin position="273"/>
        <end position="297"/>
    </location>
</feature>
<feature type="region of interest" description="Disordered" evidence="1">
    <location>
        <begin position="42"/>
        <end position="61"/>
    </location>
</feature>
<evidence type="ECO:0000313" key="4">
    <source>
        <dbReference type="Proteomes" id="UP000245768"/>
    </source>
</evidence>
<dbReference type="AlphaFoldDB" id="A0A316YR96"/>
<keyword evidence="4" id="KW-1185">Reference proteome</keyword>
<evidence type="ECO:0000313" key="3">
    <source>
        <dbReference type="EMBL" id="PWN91819.1"/>
    </source>
</evidence>
<reference evidence="3 4" key="1">
    <citation type="journal article" date="2018" name="Mol. Biol. Evol.">
        <title>Broad Genomic Sampling Reveals a Smut Pathogenic Ancestry of the Fungal Clade Ustilaginomycotina.</title>
        <authorList>
            <person name="Kijpornyongpan T."/>
            <person name="Mondo S.J."/>
            <person name="Barry K."/>
            <person name="Sandor L."/>
            <person name="Lee J."/>
            <person name="Lipzen A."/>
            <person name="Pangilinan J."/>
            <person name="LaButti K."/>
            <person name="Hainaut M."/>
            <person name="Henrissat B."/>
            <person name="Grigoriev I.V."/>
            <person name="Spatafora J.W."/>
            <person name="Aime M.C."/>
        </authorList>
    </citation>
    <scope>NUCLEOTIDE SEQUENCE [LARGE SCALE GENOMIC DNA]</scope>
    <source>
        <strain evidence="3 4">MCA 4198</strain>
    </source>
</reference>
<gene>
    <name evidence="3" type="ORF">FA10DRAFT_265658</name>
</gene>
<feature type="compositionally biased region" description="Acidic residues" evidence="1">
    <location>
        <begin position="46"/>
        <end position="60"/>
    </location>
</feature>
<dbReference type="GeneID" id="37043065"/>
<evidence type="ECO:0000256" key="1">
    <source>
        <dbReference type="SAM" id="MobiDB-lite"/>
    </source>
</evidence>
<proteinExistence type="predicted"/>
<feature type="region of interest" description="Disordered" evidence="1">
    <location>
        <begin position="351"/>
        <end position="375"/>
    </location>
</feature>
<dbReference type="InParanoid" id="A0A316YR96"/>
<feature type="transmembrane region" description="Helical" evidence="2">
    <location>
        <begin position="160"/>
        <end position="184"/>
    </location>
</feature>